<dbReference type="InterPro" id="IPR015943">
    <property type="entry name" value="WD40/YVTN_repeat-like_dom_sf"/>
</dbReference>
<comment type="caution">
    <text evidence="1">The sequence shown here is derived from an EMBL/GenBank/DDBJ whole genome shotgun (WGS) entry which is preliminary data.</text>
</comment>
<keyword evidence="2" id="KW-1185">Reference proteome</keyword>
<dbReference type="PANTHER" id="PTHR47197">
    <property type="entry name" value="PROTEIN NIRF"/>
    <property type="match status" value="1"/>
</dbReference>
<organism evidence="1 2">
    <name type="scientific">Dokdonia ponticola</name>
    <dbReference type="NCBI Taxonomy" id="2041041"/>
    <lineage>
        <taxon>Bacteria</taxon>
        <taxon>Pseudomonadati</taxon>
        <taxon>Bacteroidota</taxon>
        <taxon>Flavobacteriia</taxon>
        <taxon>Flavobacteriales</taxon>
        <taxon>Flavobacteriaceae</taxon>
        <taxon>Dokdonia</taxon>
    </lineage>
</organism>
<accession>A0ABV9HTJ9</accession>
<dbReference type="PANTHER" id="PTHR47197:SF3">
    <property type="entry name" value="DIHYDRO-HEME D1 DEHYDROGENASE"/>
    <property type="match status" value="1"/>
</dbReference>
<name>A0ABV9HTJ9_9FLAO</name>
<evidence type="ECO:0000313" key="1">
    <source>
        <dbReference type="EMBL" id="MFC4633506.1"/>
    </source>
</evidence>
<proteinExistence type="predicted"/>
<dbReference type="InterPro" id="IPR011044">
    <property type="entry name" value="Quino_amine_DH_bsu"/>
</dbReference>
<dbReference type="SUPFAM" id="SSF63825">
    <property type="entry name" value="YWTD domain"/>
    <property type="match status" value="1"/>
</dbReference>
<dbReference type="Gene3D" id="2.130.10.10">
    <property type="entry name" value="YVTN repeat-like/Quinoprotein amine dehydrogenase"/>
    <property type="match status" value="1"/>
</dbReference>
<dbReference type="EMBL" id="JBHSFV010000002">
    <property type="protein sequence ID" value="MFC4633506.1"/>
    <property type="molecule type" value="Genomic_DNA"/>
</dbReference>
<dbReference type="RefSeq" id="WP_379977713.1">
    <property type="nucleotide sequence ID" value="NZ_JBHSFV010000002.1"/>
</dbReference>
<gene>
    <name evidence="1" type="ORF">ACFO3O_06285</name>
</gene>
<dbReference type="SUPFAM" id="SSF50969">
    <property type="entry name" value="YVTN repeat-like/Quinoprotein amine dehydrogenase"/>
    <property type="match status" value="1"/>
</dbReference>
<protein>
    <submittedName>
        <fullName evidence="1">YncE family protein</fullName>
    </submittedName>
</protein>
<evidence type="ECO:0000313" key="2">
    <source>
        <dbReference type="Proteomes" id="UP001596043"/>
    </source>
</evidence>
<reference evidence="2" key="1">
    <citation type="journal article" date="2019" name="Int. J. Syst. Evol. Microbiol.">
        <title>The Global Catalogue of Microorganisms (GCM) 10K type strain sequencing project: providing services to taxonomists for standard genome sequencing and annotation.</title>
        <authorList>
            <consortium name="The Broad Institute Genomics Platform"/>
            <consortium name="The Broad Institute Genome Sequencing Center for Infectious Disease"/>
            <person name="Wu L."/>
            <person name="Ma J."/>
        </authorList>
    </citation>
    <scope>NUCLEOTIDE SEQUENCE [LARGE SCALE GENOMIC DNA]</scope>
    <source>
        <strain evidence="2">YJ-61-S</strain>
    </source>
</reference>
<dbReference type="InterPro" id="IPR051200">
    <property type="entry name" value="Host-pathogen_enzymatic-act"/>
</dbReference>
<sequence>MINPLDTQAQFRAFYKHLSKEFQSLQFVVTNSTDTSERIRLWGSNSNLSITTSEQSINRFNDSVVIGVGNYPQGMVYNPANDLFYVVNQLSDDVTVFDSRARIITTVALSPIPVASGTYSPTAITVNTKEDSLYYGEIYVLSSVRDTISVMTLNFTISEELSVIKRPTSFVYNPIDDALYVAGITEPNMFVIDIPTRSVEQRSIEGIPSTMGLDPDTGNVFIHIPELEQVYVYDTIHTRLALIDQITRNITAWAYHPISKHIYGILESEASLLAIDTLNFTEIRIALSGIGASIAYSTSEELIYIGETTNFQVLRLNADHQFTDPYPIADFETGIAIHPESGVVAFSKATANSVTLGRVAKQEVTIKEDYNEYRQEFQFSPAWVKHLKIISSDQLITTLELEDVSVSGKSERRSISIGNYNSPQNFLNVAEVFEIEGVVIDGLHRWYFTIPSQTTITLLIYYTKLDWFDVLENEIEKR</sequence>
<dbReference type="Proteomes" id="UP001596043">
    <property type="component" value="Unassembled WGS sequence"/>
</dbReference>